<evidence type="ECO:0000256" key="5">
    <source>
        <dbReference type="ARBA" id="ARBA00022793"/>
    </source>
</evidence>
<dbReference type="PANTHER" id="PTHR10067">
    <property type="entry name" value="PHOSPHATIDYLSERINE DECARBOXYLASE"/>
    <property type="match status" value="1"/>
</dbReference>
<accession>A0A4U8T9R8</accession>
<keyword evidence="10" id="KW-1208">Phospholipid metabolism</keyword>
<evidence type="ECO:0000256" key="8">
    <source>
        <dbReference type="ARBA" id="ARBA00023209"/>
    </source>
</evidence>
<dbReference type="InterPro" id="IPR033177">
    <property type="entry name" value="PSD-B"/>
</dbReference>
<gene>
    <name evidence="13" type="ORF">LS71_005820</name>
</gene>
<evidence type="ECO:0000256" key="7">
    <source>
        <dbReference type="ARBA" id="ARBA00023145"/>
    </source>
</evidence>
<proteinExistence type="predicted"/>
<keyword evidence="9 13" id="KW-0456">Lyase</keyword>
<evidence type="ECO:0000313" key="13">
    <source>
        <dbReference type="EMBL" id="TLD96576.1"/>
    </source>
</evidence>
<evidence type="ECO:0000256" key="9">
    <source>
        <dbReference type="ARBA" id="ARBA00023239"/>
    </source>
</evidence>
<keyword evidence="7" id="KW-0865">Zymogen</keyword>
<comment type="pathway">
    <text evidence="2">Lipid metabolism.</text>
</comment>
<evidence type="ECO:0000256" key="12">
    <source>
        <dbReference type="ARBA" id="ARBA00024326"/>
    </source>
</evidence>
<dbReference type="GO" id="GO:0006646">
    <property type="term" value="P:phosphatidylethanolamine biosynthetic process"/>
    <property type="evidence" value="ECO:0007669"/>
    <property type="project" value="UniProtKB-UniPathway"/>
</dbReference>
<name>A0A4U8T9R8_9HELI</name>
<dbReference type="STRING" id="1677920.LS71_02215"/>
<keyword evidence="11" id="KW-0670">Pyruvate</keyword>
<evidence type="ECO:0000256" key="11">
    <source>
        <dbReference type="ARBA" id="ARBA00023317"/>
    </source>
</evidence>
<sequence>MNFSNKCSRLFGRFASHKFFPPLQRLINAIYVKIFHIELAEFAPSASYPSLNALFTRALCIPRSINPNPIVLISPCDSLITQIGKSEDKQALQIKGMAYSIEELLGQKLDREFYYVNFYLSPRDYHRYHAPCDMQIYEVRYFSGELLPVNMPSLHKNQHLFARNERVVVVAKTPSHKWLYFVAVGALNVGSIVMHFESKIQSNAKSHNISYTYSTPLSVKKGEELGMFKMGSTIVLFMEQMLLDVPINQKVKFAQDIGTYA</sequence>
<dbReference type="Pfam" id="PF02666">
    <property type="entry name" value="PS_Dcarbxylase"/>
    <property type="match status" value="1"/>
</dbReference>
<dbReference type="UniPathway" id="UPA00558"/>
<evidence type="ECO:0000256" key="2">
    <source>
        <dbReference type="ARBA" id="ARBA00005189"/>
    </source>
</evidence>
<evidence type="ECO:0000256" key="6">
    <source>
        <dbReference type="ARBA" id="ARBA00023098"/>
    </source>
</evidence>
<dbReference type="NCBIfam" id="TIGR00163">
    <property type="entry name" value="PS_decarb"/>
    <property type="match status" value="1"/>
</dbReference>
<keyword evidence="5" id="KW-0210">Decarboxylase</keyword>
<protein>
    <recommendedName>
        <fullName evidence="3">phosphatidylserine decarboxylase</fullName>
        <ecNumber evidence="3">4.1.1.65</ecNumber>
    </recommendedName>
</protein>
<dbReference type="GO" id="GO:0004609">
    <property type="term" value="F:phosphatidylserine decarboxylase activity"/>
    <property type="evidence" value="ECO:0007669"/>
    <property type="project" value="UniProtKB-EC"/>
</dbReference>
<comment type="pathway">
    <text evidence="12">Phospholipid metabolism; phosphatidylethanolamine biosynthesis.</text>
</comment>
<dbReference type="Proteomes" id="UP000029733">
    <property type="component" value="Unassembled WGS sequence"/>
</dbReference>
<evidence type="ECO:0000313" key="14">
    <source>
        <dbReference type="Proteomes" id="UP000029733"/>
    </source>
</evidence>
<dbReference type="EMBL" id="JRPR02000003">
    <property type="protein sequence ID" value="TLD96576.1"/>
    <property type="molecule type" value="Genomic_DNA"/>
</dbReference>
<evidence type="ECO:0000256" key="3">
    <source>
        <dbReference type="ARBA" id="ARBA00012243"/>
    </source>
</evidence>
<dbReference type="AlphaFoldDB" id="A0A4U8T9R8"/>
<keyword evidence="4" id="KW-0444">Lipid biosynthesis</keyword>
<comment type="cofactor">
    <cofactor evidence="1">
        <name>pyruvate</name>
        <dbReference type="ChEBI" id="CHEBI:15361"/>
    </cofactor>
</comment>
<evidence type="ECO:0000256" key="1">
    <source>
        <dbReference type="ARBA" id="ARBA00001928"/>
    </source>
</evidence>
<dbReference type="EC" id="4.1.1.65" evidence="3"/>
<dbReference type="NCBIfam" id="NF003038">
    <property type="entry name" value="PRK03934.1"/>
    <property type="match status" value="1"/>
</dbReference>
<evidence type="ECO:0000256" key="4">
    <source>
        <dbReference type="ARBA" id="ARBA00022516"/>
    </source>
</evidence>
<comment type="caution">
    <text evidence="13">The sequence shown here is derived from an EMBL/GenBank/DDBJ whole genome shotgun (WGS) entry which is preliminary data.</text>
</comment>
<keyword evidence="14" id="KW-1185">Reference proteome</keyword>
<dbReference type="InterPro" id="IPR003817">
    <property type="entry name" value="PS_Dcarbxylase"/>
</dbReference>
<dbReference type="OrthoDB" id="9802030at2"/>
<organism evidence="13 14">
    <name type="scientific">Helicobacter jaachi</name>
    <dbReference type="NCBI Taxonomy" id="1677920"/>
    <lineage>
        <taxon>Bacteria</taxon>
        <taxon>Pseudomonadati</taxon>
        <taxon>Campylobacterota</taxon>
        <taxon>Epsilonproteobacteria</taxon>
        <taxon>Campylobacterales</taxon>
        <taxon>Helicobacteraceae</taxon>
        <taxon>Helicobacter</taxon>
    </lineage>
</organism>
<dbReference type="PANTHER" id="PTHR10067:SF6">
    <property type="entry name" value="PHOSPHATIDYLSERINE DECARBOXYLASE PROENZYME, MITOCHONDRIAL"/>
    <property type="match status" value="1"/>
</dbReference>
<evidence type="ECO:0000256" key="10">
    <source>
        <dbReference type="ARBA" id="ARBA00023264"/>
    </source>
</evidence>
<keyword evidence="6" id="KW-0443">Lipid metabolism</keyword>
<reference evidence="13 14" key="1">
    <citation type="journal article" date="2014" name="Genome Announc.">
        <title>Draft genome sequences of eight enterohepatic helicobacter species isolated from both laboratory and wild rodents.</title>
        <authorList>
            <person name="Sheh A."/>
            <person name="Shen Z."/>
            <person name="Fox J.G."/>
        </authorList>
    </citation>
    <scope>NUCLEOTIDE SEQUENCE [LARGE SCALE GENOMIC DNA]</scope>
    <source>
        <strain evidence="13 14">MIT 09-6949</strain>
    </source>
</reference>
<dbReference type="RefSeq" id="WP_034353034.1">
    <property type="nucleotide sequence ID" value="NZ_JRPR02000003.1"/>
</dbReference>
<keyword evidence="8" id="KW-0594">Phospholipid biosynthesis</keyword>